<dbReference type="Gene3D" id="3.30.1180.10">
    <property type="match status" value="1"/>
</dbReference>
<evidence type="ECO:0000313" key="3">
    <source>
        <dbReference type="EMBL" id="MBC5724602.1"/>
    </source>
</evidence>
<reference evidence="3" key="1">
    <citation type="submission" date="2020-08" db="EMBL/GenBank/DDBJ databases">
        <title>Genome public.</title>
        <authorList>
            <person name="Liu C."/>
            <person name="Sun Q."/>
        </authorList>
    </citation>
    <scope>NUCLEOTIDE SEQUENCE</scope>
    <source>
        <strain evidence="3">NSJ-28</strain>
    </source>
</reference>
<dbReference type="Pfam" id="PF02645">
    <property type="entry name" value="DegV"/>
    <property type="match status" value="1"/>
</dbReference>
<dbReference type="EMBL" id="JACOPL010000003">
    <property type="protein sequence ID" value="MBC5724602.1"/>
    <property type="molecule type" value="Genomic_DNA"/>
</dbReference>
<name>A0A923RV38_9FIRM</name>
<dbReference type="PROSITE" id="PS51482">
    <property type="entry name" value="DEGV"/>
    <property type="match status" value="1"/>
</dbReference>
<dbReference type="Gene3D" id="3.40.50.10440">
    <property type="entry name" value="Dihydroxyacetone kinase, domain 1"/>
    <property type="match status" value="1"/>
</dbReference>
<evidence type="ECO:0000313" key="4">
    <source>
        <dbReference type="Proteomes" id="UP000606499"/>
    </source>
</evidence>
<dbReference type="InterPro" id="IPR043168">
    <property type="entry name" value="DegV_C"/>
</dbReference>
<dbReference type="NCBIfam" id="TIGR00762">
    <property type="entry name" value="DegV"/>
    <property type="match status" value="1"/>
</dbReference>
<comment type="caution">
    <text evidence="3">The sequence shown here is derived from an EMBL/GenBank/DDBJ whole genome shotgun (WGS) entry which is preliminary data.</text>
</comment>
<dbReference type="PANTHER" id="PTHR33434:SF3">
    <property type="entry name" value="DEGV DOMAIN-CONTAINING PROTEIN YITS"/>
    <property type="match status" value="1"/>
</dbReference>
<dbReference type="SUPFAM" id="SSF82549">
    <property type="entry name" value="DAK1/DegV-like"/>
    <property type="match status" value="1"/>
</dbReference>
<proteinExistence type="predicted"/>
<gene>
    <name evidence="3" type="ORF">H8S45_03900</name>
</gene>
<dbReference type="RefSeq" id="WP_054326858.1">
    <property type="nucleotide sequence ID" value="NZ_JACOPL010000003.1"/>
</dbReference>
<dbReference type="PANTHER" id="PTHR33434">
    <property type="entry name" value="DEGV DOMAIN-CONTAINING PROTEIN DR_1986-RELATED"/>
    <property type="match status" value="1"/>
</dbReference>
<evidence type="ECO:0000256" key="1">
    <source>
        <dbReference type="ARBA" id="ARBA00003238"/>
    </source>
</evidence>
<dbReference type="Proteomes" id="UP000606499">
    <property type="component" value="Unassembled WGS sequence"/>
</dbReference>
<keyword evidence="4" id="KW-1185">Reference proteome</keyword>
<dbReference type="InterPro" id="IPR003797">
    <property type="entry name" value="DegV"/>
</dbReference>
<accession>A0A923RV38</accession>
<keyword evidence="2" id="KW-0446">Lipid-binding</keyword>
<evidence type="ECO:0000256" key="2">
    <source>
        <dbReference type="ARBA" id="ARBA00023121"/>
    </source>
</evidence>
<protein>
    <submittedName>
        <fullName evidence="3">DegV family protein</fullName>
    </submittedName>
</protein>
<sequence>MYPFALITDSTIDETAAYFSQNDIGCAPLAFTIDGRTIEEDCGQTVSFHQFYDLLREGKLPVTSQAKLETFLTLFRTALEAGQDVLYIGFSSGLSGTFHAGCMARDELAPLFPARKIICIDSLSATGGEYLLVDKAREMRDSGCTIEVTAAAVEQMRLHVIHLITVNDLGHLHRGGRLSKTSAVVGGLLGIKPVIWVDNAGKLGVGCKVRGRQKSISYLAERTLREMTDRNQVVRICHGDCLEDARQLAALLDAHGVRSDIRYIGTVIGSHTGPGVLTAFFFGGDRKPE</sequence>
<comment type="function">
    <text evidence="1">May bind long-chain fatty acids, such as palmitate, and may play a role in lipid transport or fatty acid metabolism.</text>
</comment>
<dbReference type="Gene3D" id="2.20.28.50">
    <property type="entry name" value="degv family protein"/>
    <property type="match status" value="1"/>
</dbReference>
<dbReference type="InterPro" id="IPR050270">
    <property type="entry name" value="DegV_domain_contain"/>
</dbReference>
<dbReference type="AlphaFoldDB" id="A0A923RV38"/>
<organism evidence="3 4">
    <name type="scientific">Agathobaculum faecis</name>
    <dbReference type="NCBI Taxonomy" id="2763013"/>
    <lineage>
        <taxon>Bacteria</taxon>
        <taxon>Bacillati</taxon>
        <taxon>Bacillota</taxon>
        <taxon>Clostridia</taxon>
        <taxon>Eubacteriales</taxon>
        <taxon>Butyricicoccaceae</taxon>
        <taxon>Agathobaculum</taxon>
    </lineage>
</organism>
<dbReference type="GO" id="GO:0008289">
    <property type="term" value="F:lipid binding"/>
    <property type="evidence" value="ECO:0007669"/>
    <property type="project" value="UniProtKB-KW"/>
</dbReference>